<comment type="caution">
    <text evidence="4">The sequence shown here is derived from an EMBL/GenBank/DDBJ whole genome shotgun (WGS) entry which is preliminary data.</text>
</comment>
<dbReference type="PANTHER" id="PTHR30273">
    <property type="entry name" value="PERIPLASMIC SIGNAL SENSOR AND SIGMA FACTOR ACTIVATOR FECR-RELATED"/>
    <property type="match status" value="1"/>
</dbReference>
<dbReference type="EMBL" id="JACOOH010000001">
    <property type="protein sequence ID" value="MBC5619696.1"/>
    <property type="molecule type" value="Genomic_DNA"/>
</dbReference>
<feature type="domain" description="Protein FecR C-terminal" evidence="3">
    <location>
        <begin position="315"/>
        <end position="383"/>
    </location>
</feature>
<evidence type="ECO:0000256" key="1">
    <source>
        <dbReference type="SAM" id="Phobius"/>
    </source>
</evidence>
<dbReference type="RefSeq" id="WP_186974618.1">
    <property type="nucleotide sequence ID" value="NZ_JACOOH010000001.1"/>
</dbReference>
<evidence type="ECO:0000259" key="3">
    <source>
        <dbReference type="Pfam" id="PF16344"/>
    </source>
</evidence>
<dbReference type="Pfam" id="PF16344">
    <property type="entry name" value="FecR_C"/>
    <property type="match status" value="1"/>
</dbReference>
<dbReference type="PIRSF" id="PIRSF018266">
    <property type="entry name" value="FecR"/>
    <property type="match status" value="1"/>
</dbReference>
<reference evidence="4 5" key="1">
    <citation type="submission" date="2020-08" db="EMBL/GenBank/DDBJ databases">
        <title>Genome public.</title>
        <authorList>
            <person name="Liu C."/>
            <person name="Sun Q."/>
        </authorList>
    </citation>
    <scope>NUCLEOTIDE SEQUENCE [LARGE SCALE GENOMIC DNA]</scope>
    <source>
        <strain evidence="4 5">NSJ-56</strain>
    </source>
</reference>
<dbReference type="Gene3D" id="3.55.50.30">
    <property type="match status" value="1"/>
</dbReference>
<dbReference type="Proteomes" id="UP000646484">
    <property type="component" value="Unassembled WGS sequence"/>
</dbReference>
<keyword evidence="5" id="KW-1185">Reference proteome</keyword>
<gene>
    <name evidence="4" type="ORF">H8S64_01135</name>
</gene>
<keyword evidence="1" id="KW-1133">Transmembrane helix</keyword>
<evidence type="ECO:0000313" key="4">
    <source>
        <dbReference type="EMBL" id="MBC5619696.1"/>
    </source>
</evidence>
<accession>A0ABR7CVJ5</accession>
<dbReference type="Gene3D" id="2.60.120.1440">
    <property type="match status" value="1"/>
</dbReference>
<proteinExistence type="predicted"/>
<evidence type="ECO:0000313" key="5">
    <source>
        <dbReference type="Proteomes" id="UP000646484"/>
    </source>
</evidence>
<keyword evidence="1" id="KW-0812">Transmembrane</keyword>
<sequence>MKIDWLLIKRSLTSSLNEEEEKALQVWLDEAEKHRAVYEDMKRFVAIRKGYRLEKDTREDFKKDFQARLNTAYRKRMRRMWMKVAGYAAMLVLPLTIVLFFFLEQKPAVDAEDYGIGQIVHGTRKATLVLNDGKVVALDTSRVLLGQEDGMSMRTSDQALVYVDSLQKDREVEVQNRLITPKGGEYTLMLSDGTKVWVNAATEIRYPVKFIKGERRVRLEGEAYFEVAKDTGKPFIVEIDGMEVKVYGTKFNINTRRMDRMHTTLVEGSVSVKPKGKPEVMLEPSQQAVFNKLSGRVVVQEVDVMPYVAWHLGNYFFENKSISKILDELALWYDINVFFMNDEVRNERFSGYLPRYGEIEKLLGLIEKTSHVHFEIKGKVIVVRK</sequence>
<dbReference type="InterPro" id="IPR032508">
    <property type="entry name" value="FecR_C"/>
</dbReference>
<keyword evidence="1" id="KW-0472">Membrane</keyword>
<dbReference type="PANTHER" id="PTHR30273:SF2">
    <property type="entry name" value="PROTEIN FECR"/>
    <property type="match status" value="1"/>
</dbReference>
<evidence type="ECO:0000259" key="2">
    <source>
        <dbReference type="Pfam" id="PF04773"/>
    </source>
</evidence>
<feature type="transmembrane region" description="Helical" evidence="1">
    <location>
        <begin position="84"/>
        <end position="103"/>
    </location>
</feature>
<name>A0ABR7CVJ5_9BACT</name>
<dbReference type="InterPro" id="IPR006860">
    <property type="entry name" value="FecR"/>
</dbReference>
<organism evidence="4 5">
    <name type="scientific">Butyricimonas hominis</name>
    <dbReference type="NCBI Taxonomy" id="2763032"/>
    <lineage>
        <taxon>Bacteria</taxon>
        <taxon>Pseudomonadati</taxon>
        <taxon>Bacteroidota</taxon>
        <taxon>Bacteroidia</taxon>
        <taxon>Bacteroidales</taxon>
        <taxon>Odoribacteraceae</taxon>
        <taxon>Butyricimonas</taxon>
    </lineage>
</organism>
<protein>
    <submittedName>
        <fullName evidence="4">FecR domain-containing protein</fullName>
    </submittedName>
</protein>
<dbReference type="Pfam" id="PF04773">
    <property type="entry name" value="FecR"/>
    <property type="match status" value="1"/>
</dbReference>
<dbReference type="InterPro" id="IPR012373">
    <property type="entry name" value="Ferrdict_sens_TM"/>
</dbReference>
<feature type="domain" description="FecR protein" evidence="2">
    <location>
        <begin position="177"/>
        <end position="270"/>
    </location>
</feature>